<gene>
    <name evidence="1" type="ORF">CO145_02185</name>
</gene>
<proteinExistence type="predicted"/>
<protein>
    <submittedName>
        <fullName evidence="1">Uncharacterized protein</fullName>
    </submittedName>
</protein>
<sequence length="63" mass="7837">MINKEIEKELKRIYQERKSWNGAKRPFTNEAINYRTLIMMKQYTFYKIQDIRKKGIERKKILI</sequence>
<dbReference type="AlphaFoldDB" id="A0A2M7Z4W7"/>
<name>A0A2M7Z4W7_9BACT</name>
<dbReference type="EMBL" id="PFVR01000075">
    <property type="protein sequence ID" value="PJA84137.1"/>
    <property type="molecule type" value="Genomic_DNA"/>
</dbReference>
<evidence type="ECO:0000313" key="2">
    <source>
        <dbReference type="Proteomes" id="UP000231034"/>
    </source>
</evidence>
<accession>A0A2M7Z4W7</accession>
<organism evidence="1 2">
    <name type="scientific">Candidatus Nealsonbacteria bacterium CG_4_9_14_3_um_filter_37_13</name>
    <dbReference type="NCBI Taxonomy" id="1974695"/>
    <lineage>
        <taxon>Bacteria</taxon>
        <taxon>Candidatus Nealsoniibacteriota</taxon>
    </lineage>
</organism>
<dbReference type="Proteomes" id="UP000231034">
    <property type="component" value="Unassembled WGS sequence"/>
</dbReference>
<reference evidence="2" key="1">
    <citation type="submission" date="2017-09" db="EMBL/GenBank/DDBJ databases">
        <title>Depth-based differentiation of microbial function through sediment-hosted aquifers and enrichment of novel symbionts in the deep terrestrial subsurface.</title>
        <authorList>
            <person name="Probst A.J."/>
            <person name="Ladd B."/>
            <person name="Jarett J.K."/>
            <person name="Geller-Mcgrath D.E."/>
            <person name="Sieber C.M.K."/>
            <person name="Emerson J.B."/>
            <person name="Anantharaman K."/>
            <person name="Thomas B.C."/>
            <person name="Malmstrom R."/>
            <person name="Stieglmeier M."/>
            <person name="Klingl A."/>
            <person name="Woyke T."/>
            <person name="Ryan C.M."/>
            <person name="Banfield J.F."/>
        </authorList>
    </citation>
    <scope>NUCLEOTIDE SEQUENCE [LARGE SCALE GENOMIC DNA]</scope>
</reference>
<evidence type="ECO:0000313" key="1">
    <source>
        <dbReference type="EMBL" id="PJA84137.1"/>
    </source>
</evidence>
<comment type="caution">
    <text evidence="1">The sequence shown here is derived from an EMBL/GenBank/DDBJ whole genome shotgun (WGS) entry which is preliminary data.</text>
</comment>